<dbReference type="GeneID" id="25564496"/>
<evidence type="ECO:0000259" key="7">
    <source>
        <dbReference type="PROSITE" id="PS52027"/>
    </source>
</evidence>
<keyword evidence="9" id="KW-1185">Reference proteome</keyword>
<organism evidence="8 9">
    <name type="scientific">Thecamonas trahens ATCC 50062</name>
    <dbReference type="NCBI Taxonomy" id="461836"/>
    <lineage>
        <taxon>Eukaryota</taxon>
        <taxon>Apusozoa</taxon>
        <taxon>Apusomonadida</taxon>
        <taxon>Apusomonadidae</taxon>
        <taxon>Thecamonas</taxon>
    </lineage>
</organism>
<keyword evidence="4" id="KW-0862">Zinc</keyword>
<proteinExistence type="predicted"/>
<dbReference type="GO" id="GO:0008270">
    <property type="term" value="F:zinc ion binding"/>
    <property type="evidence" value="ECO:0007669"/>
    <property type="project" value="UniProtKB-KW"/>
</dbReference>
<dbReference type="EMBL" id="GL349451">
    <property type="protein sequence ID" value="KNC48541.1"/>
    <property type="molecule type" value="Genomic_DNA"/>
</dbReference>
<keyword evidence="3 5" id="KW-0863">Zinc-finger</keyword>
<dbReference type="RefSeq" id="XP_013758648.1">
    <property type="nucleotide sequence ID" value="XM_013903194.1"/>
</dbReference>
<dbReference type="Gene3D" id="3.30.160.60">
    <property type="entry name" value="Classic Zinc Finger"/>
    <property type="match status" value="1"/>
</dbReference>
<reference evidence="8 9" key="1">
    <citation type="submission" date="2010-05" db="EMBL/GenBank/DDBJ databases">
        <title>The Genome Sequence of Thecamonas trahens ATCC 50062.</title>
        <authorList>
            <consortium name="The Broad Institute Genome Sequencing Platform"/>
            <person name="Russ C."/>
            <person name="Cuomo C."/>
            <person name="Shea T."/>
            <person name="Young S.K."/>
            <person name="Zeng Q."/>
            <person name="Koehrsen M."/>
            <person name="Haas B."/>
            <person name="Borodovsky M."/>
            <person name="Guigo R."/>
            <person name="Alvarado L."/>
            <person name="Berlin A."/>
            <person name="Bochicchio J."/>
            <person name="Borenstein D."/>
            <person name="Chapman S."/>
            <person name="Chen Z."/>
            <person name="Freedman E."/>
            <person name="Gellesch M."/>
            <person name="Goldberg J."/>
            <person name="Griggs A."/>
            <person name="Gujja S."/>
            <person name="Heilman E."/>
            <person name="Heiman D."/>
            <person name="Hepburn T."/>
            <person name="Howarth C."/>
            <person name="Jen D."/>
            <person name="Larson L."/>
            <person name="Mehta T."/>
            <person name="Park D."/>
            <person name="Pearson M."/>
            <person name="Roberts A."/>
            <person name="Saif S."/>
            <person name="Shenoy N."/>
            <person name="Sisk P."/>
            <person name="Stolte C."/>
            <person name="Sykes S."/>
            <person name="Thomson T."/>
            <person name="Walk T."/>
            <person name="White J."/>
            <person name="Yandava C."/>
            <person name="Burger G."/>
            <person name="Gray M.W."/>
            <person name="Holland P.W.H."/>
            <person name="King N."/>
            <person name="Lang F.B.F."/>
            <person name="Roger A.J."/>
            <person name="Ruiz-Trillo I."/>
            <person name="Lander E."/>
            <person name="Nusbaum C."/>
        </authorList>
    </citation>
    <scope>NUCLEOTIDE SEQUENCE [LARGE SCALE GENOMIC DNA]</scope>
    <source>
        <strain evidence="8 9">ATCC 50062</strain>
    </source>
</reference>
<feature type="compositionally biased region" description="Basic residues" evidence="6">
    <location>
        <begin position="148"/>
        <end position="163"/>
    </location>
</feature>
<dbReference type="PROSITE" id="PS52027">
    <property type="entry name" value="ZF_C2HC_C3H"/>
    <property type="match status" value="1"/>
</dbReference>
<keyword evidence="2" id="KW-0677">Repeat</keyword>
<evidence type="ECO:0000313" key="9">
    <source>
        <dbReference type="Proteomes" id="UP000054408"/>
    </source>
</evidence>
<evidence type="ECO:0000256" key="5">
    <source>
        <dbReference type="PROSITE-ProRule" id="PRU01371"/>
    </source>
</evidence>
<feature type="region of interest" description="Disordered" evidence="6">
    <location>
        <begin position="79"/>
        <end position="163"/>
    </location>
</feature>
<keyword evidence="1" id="KW-0479">Metal-binding</keyword>
<feature type="compositionally biased region" description="Basic and acidic residues" evidence="6">
    <location>
        <begin position="83"/>
        <end position="106"/>
    </location>
</feature>
<dbReference type="AlphaFoldDB" id="A0A0L0D8Z7"/>
<dbReference type="PANTHER" id="PTHR13555:SF5">
    <property type="entry name" value="ZINC-FINGER OF A C2HC-TYPE"/>
    <property type="match status" value="1"/>
</dbReference>
<feature type="compositionally biased region" description="Polar residues" evidence="6">
    <location>
        <begin position="1"/>
        <end position="16"/>
    </location>
</feature>
<evidence type="ECO:0000256" key="1">
    <source>
        <dbReference type="ARBA" id="ARBA00022723"/>
    </source>
</evidence>
<sequence length="163" mass="18331">MGCGASKSSASDTAPQQKRKKGKRTPLPSQTVAGPESGLDPAKIEEGLPPPDYVPPNLVECPICERKFAEDRIAKHKKACKAANKERRAFDTKRMRQERDARKAEAASDFDDSVLDENRGKWREQHEDFIRKVRRDKAGSASNTPQKGTKRPPQKRGRAPRRR</sequence>
<dbReference type="PANTHER" id="PTHR13555">
    <property type="entry name" value="C2H2 ZINC FINGER CGI-62-RELATED"/>
    <property type="match status" value="1"/>
</dbReference>
<dbReference type="InterPro" id="IPR049899">
    <property type="entry name" value="Znf_C2HC_C3H"/>
</dbReference>
<evidence type="ECO:0000256" key="6">
    <source>
        <dbReference type="SAM" id="MobiDB-lite"/>
    </source>
</evidence>
<dbReference type="Pfam" id="PF13913">
    <property type="entry name" value="zf-C2HC_2"/>
    <property type="match status" value="1"/>
</dbReference>
<name>A0A0L0D8Z7_THETB</name>
<evidence type="ECO:0000256" key="2">
    <source>
        <dbReference type="ARBA" id="ARBA00022737"/>
    </source>
</evidence>
<feature type="domain" description="C2HC/C3H-type" evidence="7">
    <location>
        <begin position="57"/>
        <end position="86"/>
    </location>
</feature>
<accession>A0A0L0D8Z7</accession>
<dbReference type="InterPro" id="IPR026319">
    <property type="entry name" value="ZC2HC1A/B-like"/>
</dbReference>
<evidence type="ECO:0000256" key="4">
    <source>
        <dbReference type="ARBA" id="ARBA00022833"/>
    </source>
</evidence>
<protein>
    <recommendedName>
        <fullName evidence="7">C2HC/C3H-type domain-containing protein</fullName>
    </recommendedName>
</protein>
<feature type="region of interest" description="Disordered" evidence="6">
    <location>
        <begin position="1"/>
        <end position="57"/>
    </location>
</feature>
<evidence type="ECO:0000313" key="8">
    <source>
        <dbReference type="EMBL" id="KNC48541.1"/>
    </source>
</evidence>
<dbReference type="Proteomes" id="UP000054408">
    <property type="component" value="Unassembled WGS sequence"/>
</dbReference>
<evidence type="ECO:0000256" key="3">
    <source>
        <dbReference type="ARBA" id="ARBA00022771"/>
    </source>
</evidence>
<gene>
    <name evidence="8" type="ORF">AMSG_04986</name>
</gene>
<feature type="compositionally biased region" description="Basic and acidic residues" evidence="6">
    <location>
        <begin position="116"/>
        <end position="131"/>
    </location>
</feature>